<evidence type="ECO:0000313" key="3">
    <source>
        <dbReference type="Proteomes" id="UP000432015"/>
    </source>
</evidence>
<dbReference type="EMBL" id="WOFH01000003">
    <property type="protein sequence ID" value="MUN36795.1"/>
    <property type="molecule type" value="Genomic_DNA"/>
</dbReference>
<evidence type="ECO:0000313" key="2">
    <source>
        <dbReference type="EMBL" id="MUN36795.1"/>
    </source>
</evidence>
<dbReference type="RefSeq" id="WP_156215851.1">
    <property type="nucleotide sequence ID" value="NZ_WOFH01000003.1"/>
</dbReference>
<comment type="caution">
    <text evidence="2">The sequence shown here is derived from an EMBL/GenBank/DDBJ whole genome shotgun (WGS) entry which is preliminary data.</text>
</comment>
<name>A0A7K1KXT4_9ACTN</name>
<proteinExistence type="predicted"/>
<sequence length="160" mass="15781">MLRLGLLLAGAAGAPAPSRVRPRVQGRESGSPVPLVAPAVGLGAAAGLGVAMTAHDGPVADDVLGCLLLGLGLAGAIPVPGVAEREGGRPAVSLVRRPAPAQAPPAQAPPAQAPQTAPAPTGAGSPPAPACPSPRRKAGRHDCLTRERAMPMDGPEIDWP</sequence>
<reference evidence="2 3" key="1">
    <citation type="submission" date="2019-11" db="EMBL/GenBank/DDBJ databases">
        <authorList>
            <person name="Cao P."/>
        </authorList>
    </citation>
    <scope>NUCLEOTIDE SEQUENCE [LARGE SCALE GENOMIC DNA]</scope>
    <source>
        <strain evidence="2 3">NEAU-AAG5</strain>
    </source>
</reference>
<keyword evidence="3" id="KW-1185">Reference proteome</keyword>
<feature type="compositionally biased region" description="Pro residues" evidence="1">
    <location>
        <begin position="101"/>
        <end position="112"/>
    </location>
</feature>
<evidence type="ECO:0000256" key="1">
    <source>
        <dbReference type="SAM" id="MobiDB-lite"/>
    </source>
</evidence>
<feature type="region of interest" description="Disordered" evidence="1">
    <location>
        <begin position="85"/>
        <end position="160"/>
    </location>
</feature>
<feature type="compositionally biased region" description="Low complexity" evidence="1">
    <location>
        <begin position="113"/>
        <end position="125"/>
    </location>
</feature>
<gene>
    <name evidence="2" type="ORF">GNZ18_09320</name>
</gene>
<organism evidence="2 3">
    <name type="scientific">Actinomadura litoris</name>
    <dbReference type="NCBI Taxonomy" id="2678616"/>
    <lineage>
        <taxon>Bacteria</taxon>
        <taxon>Bacillati</taxon>
        <taxon>Actinomycetota</taxon>
        <taxon>Actinomycetes</taxon>
        <taxon>Streptosporangiales</taxon>
        <taxon>Thermomonosporaceae</taxon>
        <taxon>Actinomadura</taxon>
    </lineage>
</organism>
<accession>A0A7K1KXT4</accession>
<feature type="compositionally biased region" description="Basic and acidic residues" evidence="1">
    <location>
        <begin position="140"/>
        <end position="150"/>
    </location>
</feature>
<dbReference type="AlphaFoldDB" id="A0A7K1KXT4"/>
<protein>
    <submittedName>
        <fullName evidence="2">Uncharacterized protein</fullName>
    </submittedName>
</protein>
<dbReference type="Proteomes" id="UP000432015">
    <property type="component" value="Unassembled WGS sequence"/>
</dbReference>